<comment type="similarity">
    <text evidence="3 11">In the C-terminal section; belongs to the AIR carboxylase family. Class I subfamily.</text>
</comment>
<dbReference type="PIRSF" id="PIRSF001340">
    <property type="entry name" value="AIR_carboxylase"/>
    <property type="match status" value="1"/>
</dbReference>
<reference evidence="14" key="1">
    <citation type="journal article" date="2011" name="Proc. Natl. Acad. Sci. U.S.A.">
        <title>Obligate biotrophy features unraveled by the genomic analysis of rust fungi.</title>
        <authorList>
            <person name="Duplessis S."/>
            <person name="Cuomo C.A."/>
            <person name="Lin Y.-C."/>
            <person name="Aerts A."/>
            <person name="Tisserant E."/>
            <person name="Veneault-Fourrey C."/>
            <person name="Joly D.L."/>
            <person name="Hacquard S."/>
            <person name="Amselem J."/>
            <person name="Cantarel B.L."/>
            <person name="Chiu R."/>
            <person name="Coutinho P.M."/>
            <person name="Feau N."/>
            <person name="Field M."/>
            <person name="Frey P."/>
            <person name="Gelhaye E."/>
            <person name="Goldberg J."/>
            <person name="Grabherr M.G."/>
            <person name="Kodira C.D."/>
            <person name="Kohler A."/>
            <person name="Kuees U."/>
            <person name="Lindquist E.A."/>
            <person name="Lucas S.M."/>
            <person name="Mago R."/>
            <person name="Mauceli E."/>
            <person name="Morin E."/>
            <person name="Murat C."/>
            <person name="Pangilinan J.L."/>
            <person name="Park R."/>
            <person name="Pearson M."/>
            <person name="Quesneville H."/>
            <person name="Rouhier N."/>
            <person name="Sakthikumar S."/>
            <person name="Salamov A.A."/>
            <person name="Schmutz J."/>
            <person name="Selles B."/>
            <person name="Shapiro H."/>
            <person name="Tanguay P."/>
            <person name="Tuskan G.A."/>
            <person name="Henrissat B."/>
            <person name="Van de Peer Y."/>
            <person name="Rouze P."/>
            <person name="Ellis J.G."/>
            <person name="Dodds P.N."/>
            <person name="Schein J.E."/>
            <person name="Zhong S."/>
            <person name="Hamelin R.C."/>
            <person name="Grigoriev I.V."/>
            <person name="Szabo L.J."/>
            <person name="Martin F."/>
        </authorList>
    </citation>
    <scope>NUCLEOTIDE SEQUENCE [LARGE SCALE GENOMIC DNA]</scope>
    <source>
        <strain evidence="14">98AG31 / pathotype 3-4-7</strain>
    </source>
</reference>
<dbReference type="GeneID" id="18925483"/>
<dbReference type="AlphaFoldDB" id="F4R3X2"/>
<protein>
    <recommendedName>
        <fullName evidence="5 11">Phosphoribosylaminoimidazole carboxylase</fullName>
        <ecNumber evidence="4 11">4.1.1.21</ecNumber>
    </recommendedName>
</protein>
<dbReference type="InterPro" id="IPR011054">
    <property type="entry name" value="Rudment_hybrid_motif"/>
</dbReference>
<dbReference type="InterPro" id="IPR033747">
    <property type="entry name" value="PurE_ClassI"/>
</dbReference>
<evidence type="ECO:0000313" key="13">
    <source>
        <dbReference type="EMBL" id="EGG13087.1"/>
    </source>
</evidence>
<dbReference type="GO" id="GO:0006189">
    <property type="term" value="P:'de novo' IMP biosynthetic process"/>
    <property type="evidence" value="ECO:0007669"/>
    <property type="project" value="UniProtKB-UniRule"/>
</dbReference>
<keyword evidence="8 11" id="KW-0210">Decarboxylase</keyword>
<organism evidence="14">
    <name type="scientific">Melampsora larici-populina (strain 98AG31 / pathotype 3-4-7)</name>
    <name type="common">Poplar leaf rust fungus</name>
    <dbReference type="NCBI Taxonomy" id="747676"/>
    <lineage>
        <taxon>Eukaryota</taxon>
        <taxon>Fungi</taxon>
        <taxon>Dikarya</taxon>
        <taxon>Basidiomycota</taxon>
        <taxon>Pucciniomycotina</taxon>
        <taxon>Pucciniomycetes</taxon>
        <taxon>Pucciniales</taxon>
        <taxon>Melampsoraceae</taxon>
        <taxon>Melampsora</taxon>
    </lineage>
</organism>
<dbReference type="VEuPathDB" id="FungiDB:MELLADRAFT_114877"/>
<evidence type="ECO:0000256" key="7">
    <source>
        <dbReference type="ARBA" id="ARBA00022755"/>
    </source>
</evidence>
<dbReference type="HOGENOM" id="CLU_011534_2_1_1"/>
<dbReference type="PROSITE" id="PS50975">
    <property type="entry name" value="ATP_GRASP"/>
    <property type="match status" value="1"/>
</dbReference>
<dbReference type="InParanoid" id="F4R3X2"/>
<keyword evidence="6 11" id="KW-0547">Nucleotide-binding</keyword>
<dbReference type="InterPro" id="IPR016185">
    <property type="entry name" value="PreATP-grasp_dom_sf"/>
</dbReference>
<proteinExistence type="inferred from homology"/>
<dbReference type="GO" id="GO:0046872">
    <property type="term" value="F:metal ion binding"/>
    <property type="evidence" value="ECO:0007669"/>
    <property type="project" value="InterPro"/>
</dbReference>
<evidence type="ECO:0000256" key="10">
    <source>
        <dbReference type="ARBA" id="ARBA00023239"/>
    </source>
</evidence>
<dbReference type="STRING" id="747676.F4R3X2"/>
<dbReference type="Pfam" id="PF02222">
    <property type="entry name" value="ATP-grasp"/>
    <property type="match status" value="1"/>
</dbReference>
<evidence type="ECO:0000256" key="11">
    <source>
        <dbReference type="PIRNR" id="PIRNR001340"/>
    </source>
</evidence>
<dbReference type="SUPFAM" id="SSF56059">
    <property type="entry name" value="Glutathione synthetase ATP-binding domain-like"/>
    <property type="match status" value="1"/>
</dbReference>
<dbReference type="InterPro" id="IPR040686">
    <property type="entry name" value="PurK_C"/>
</dbReference>
<dbReference type="HAMAP" id="MF_01929">
    <property type="entry name" value="PurE_classI"/>
    <property type="match status" value="1"/>
</dbReference>
<dbReference type="OrthoDB" id="15425at2759"/>
<dbReference type="PANTHER" id="PTHR11609">
    <property type="entry name" value="PURINE BIOSYNTHESIS PROTEIN 6/7, PUR6/7"/>
    <property type="match status" value="1"/>
</dbReference>
<dbReference type="eggNOG" id="KOG2835">
    <property type="taxonomic scope" value="Eukaryota"/>
</dbReference>
<dbReference type="Gene3D" id="3.40.50.20">
    <property type="match status" value="1"/>
</dbReference>
<dbReference type="InterPro" id="IPR011761">
    <property type="entry name" value="ATP-grasp"/>
</dbReference>
<evidence type="ECO:0000256" key="5">
    <source>
        <dbReference type="ARBA" id="ARBA00021059"/>
    </source>
</evidence>
<dbReference type="Gene3D" id="3.40.50.1970">
    <property type="match status" value="1"/>
</dbReference>
<dbReference type="Proteomes" id="UP000001072">
    <property type="component" value="Unassembled WGS sequence"/>
</dbReference>
<evidence type="ECO:0000256" key="1">
    <source>
        <dbReference type="ARBA" id="ARBA00001244"/>
    </source>
</evidence>
<dbReference type="SUPFAM" id="SSF51246">
    <property type="entry name" value="Rudiment single hybrid motif"/>
    <property type="match status" value="1"/>
</dbReference>
<keyword evidence="14" id="KW-1185">Reference proteome</keyword>
<dbReference type="InterPro" id="IPR016301">
    <property type="entry name" value="Ade2_fungi/plant"/>
</dbReference>
<dbReference type="Gene3D" id="3.30.1490.20">
    <property type="entry name" value="ATP-grasp fold, A domain"/>
    <property type="match status" value="1"/>
</dbReference>
<dbReference type="InterPro" id="IPR054350">
    <property type="entry name" value="PurT/PurK_preATP-grasp"/>
</dbReference>
<dbReference type="GO" id="GO:0005524">
    <property type="term" value="F:ATP binding"/>
    <property type="evidence" value="ECO:0007669"/>
    <property type="project" value="UniProtKB-UniRule"/>
</dbReference>
<dbReference type="KEGG" id="mlr:MELLADRAFT_114877"/>
<evidence type="ECO:0000256" key="3">
    <source>
        <dbReference type="ARBA" id="ARBA00006114"/>
    </source>
</evidence>
<dbReference type="SMART" id="SM01001">
    <property type="entry name" value="AIRC"/>
    <property type="match status" value="1"/>
</dbReference>
<keyword evidence="10 11" id="KW-0456">Lyase</keyword>
<dbReference type="EMBL" id="GL883090">
    <property type="protein sequence ID" value="EGG13087.1"/>
    <property type="molecule type" value="Genomic_DNA"/>
</dbReference>
<dbReference type="InterPro" id="IPR013815">
    <property type="entry name" value="ATP_grasp_subdomain_1"/>
</dbReference>
<dbReference type="Pfam" id="PF17769">
    <property type="entry name" value="PurK_C"/>
    <property type="match status" value="1"/>
</dbReference>
<dbReference type="SUPFAM" id="SSF52255">
    <property type="entry name" value="N5-CAIR mutase (phosphoribosylaminoimidazole carboxylase, PurE)"/>
    <property type="match status" value="1"/>
</dbReference>
<comment type="pathway">
    <text evidence="2 11">Purine metabolism; IMP biosynthesis via de novo pathway; 5-amino-1-(5-phospho-D-ribosyl)imidazole-4-carboxylate from 5-amino-1-(5-phospho-D-ribosyl)imidazole (carboxylase route): step 1/1.</text>
</comment>
<evidence type="ECO:0000256" key="9">
    <source>
        <dbReference type="ARBA" id="ARBA00022840"/>
    </source>
</evidence>
<name>F4R3X2_MELLP</name>
<evidence type="ECO:0000256" key="4">
    <source>
        <dbReference type="ARBA" id="ARBA00012329"/>
    </source>
</evidence>
<accession>F4R3X2</accession>
<evidence type="ECO:0000313" key="14">
    <source>
        <dbReference type="Proteomes" id="UP000001072"/>
    </source>
</evidence>
<evidence type="ECO:0000256" key="8">
    <source>
        <dbReference type="ARBA" id="ARBA00022793"/>
    </source>
</evidence>
<dbReference type="EC" id="4.1.1.21" evidence="4 11"/>
<dbReference type="RefSeq" id="XP_007404025.1">
    <property type="nucleotide sequence ID" value="XM_007403963.1"/>
</dbReference>
<dbReference type="SUPFAM" id="SSF52440">
    <property type="entry name" value="PreATP-grasp domain"/>
    <property type="match status" value="1"/>
</dbReference>
<dbReference type="PANTHER" id="PTHR11609:SF5">
    <property type="entry name" value="PHOSPHORIBOSYLAMINOIMIDAZOLE CARBOXYLASE"/>
    <property type="match status" value="1"/>
</dbReference>
<sequence>MEQKVIGVLGGGQLGRMMAQAASKLSIPLITLDSKNSPASQVINPTASHPNLEPILDHQIGSFNNPNDISTFSKSVDILTIEIEHVNVEILKTLQNDLKGGRTKNGLKIYPSPEVIEIIQDKFKQKEFLNQNQIPVSDFESVEESESIEKVKESVLKVGKQLGYPLMLKSRLFAYDGRGNYLLKSPEEISIAIKSLTPTSTNENPNPIIKLYAERFAPFECEIAVMVIKAPSTSSEDSPQIRSYPPVQTVHRDNICHTVYSPLRKGTKESSKKSIEVAEKAIASLGPGAVGVFAVEMFLMPNGEILVNEIAPRPHNSYHHTLSSTTIDQFTAHLLAISSKPLPDPKSFELKVTSTAMVNILGHSDGELGLKEIQDSIEKIQEISGVSIELYGKFGCRKGRKMGHINIIGESDSEVKNKVDRILALLPSNQTEERKEEINKVLVGHSDPNPLVSIIMGSDSDLPTMIEASRILSNPIFSIPHELTIVSAHRTPQRMVEFANSASHRGIKIIIAGAGGAAHLPGMVAALTPLPVIGVPVKGKILDGVDSLYSIVQMPRGIPVATVAIGNSTNAALLAIRILSVGIPRLLDQMETYMKSMETEVLGKVEKIKEVGWEDY</sequence>
<keyword evidence="7 11" id="KW-0658">Purine biosynthesis</keyword>
<comment type="catalytic activity">
    <reaction evidence="1 11">
        <text>5-amino-1-(5-phospho-D-ribosyl)imidazole-4-carboxylate + H(+) = 5-amino-1-(5-phospho-beta-D-ribosyl)imidazole + CO2</text>
        <dbReference type="Rhea" id="RHEA:10792"/>
        <dbReference type="ChEBI" id="CHEBI:15378"/>
        <dbReference type="ChEBI" id="CHEBI:16526"/>
        <dbReference type="ChEBI" id="CHEBI:77657"/>
        <dbReference type="ChEBI" id="CHEBI:137981"/>
        <dbReference type="EC" id="4.1.1.21"/>
    </reaction>
</comment>
<dbReference type="NCBIfam" id="TIGR01162">
    <property type="entry name" value="purE"/>
    <property type="match status" value="1"/>
</dbReference>
<evidence type="ECO:0000256" key="6">
    <source>
        <dbReference type="ARBA" id="ARBA00022741"/>
    </source>
</evidence>
<feature type="domain" description="ATP-grasp" evidence="12">
    <location>
        <begin position="126"/>
        <end position="338"/>
    </location>
</feature>
<gene>
    <name evidence="13" type="ORF">MELLADRAFT_114877</name>
</gene>
<dbReference type="InterPro" id="IPR003135">
    <property type="entry name" value="ATP-grasp_carboxylate-amine"/>
</dbReference>
<dbReference type="Pfam" id="PF00731">
    <property type="entry name" value="AIRC"/>
    <property type="match status" value="1"/>
</dbReference>
<evidence type="ECO:0000259" key="12">
    <source>
        <dbReference type="PROSITE" id="PS50975"/>
    </source>
</evidence>
<keyword evidence="9 11" id="KW-0067">ATP-binding</keyword>
<dbReference type="GO" id="GO:0004638">
    <property type="term" value="F:phosphoribosylaminoimidazole carboxylase activity"/>
    <property type="evidence" value="ECO:0007669"/>
    <property type="project" value="UniProtKB-UniRule"/>
</dbReference>
<dbReference type="InterPro" id="IPR000031">
    <property type="entry name" value="PurE_dom"/>
</dbReference>
<dbReference type="UniPathway" id="UPA00074">
    <property type="reaction ID" value="UER00130"/>
</dbReference>
<dbReference type="Gene3D" id="3.30.470.20">
    <property type="entry name" value="ATP-grasp fold, B domain"/>
    <property type="match status" value="1"/>
</dbReference>
<dbReference type="FunFam" id="3.40.50.1970:FF:000013">
    <property type="entry name" value="Phosphoribosylaminoimidazole carboxylase"/>
    <property type="match status" value="1"/>
</dbReference>
<dbReference type="InterPro" id="IPR005875">
    <property type="entry name" value="PurK"/>
</dbReference>
<evidence type="ECO:0000256" key="2">
    <source>
        <dbReference type="ARBA" id="ARBA00004747"/>
    </source>
</evidence>
<dbReference type="FunCoup" id="F4R3X2">
    <property type="interactions" value="79"/>
</dbReference>
<dbReference type="Pfam" id="PF22660">
    <property type="entry name" value="RS_preATP-grasp-like"/>
    <property type="match status" value="1"/>
</dbReference>
<dbReference type="HAMAP" id="MF_01928">
    <property type="entry name" value="PurK"/>
    <property type="match status" value="1"/>
</dbReference>